<dbReference type="EMBL" id="JFFR01000031">
    <property type="protein sequence ID" value="KDN26668.1"/>
    <property type="molecule type" value="Genomic_DNA"/>
</dbReference>
<name>A0A066UR89_9VIBR</name>
<reference evidence="1 2" key="1">
    <citation type="submission" date="2014-02" db="EMBL/GenBank/DDBJ databases">
        <title>Vibrio fortis Dalian14 Genome Sequencing.</title>
        <authorList>
            <person name="Wang Y."/>
            <person name="Song L."/>
            <person name="Liu G."/>
            <person name="Ding J."/>
        </authorList>
    </citation>
    <scope>NUCLEOTIDE SEQUENCE [LARGE SCALE GENOMIC DNA]</scope>
    <source>
        <strain evidence="1 2">Dalian14</strain>
    </source>
</reference>
<dbReference type="PANTHER" id="PTHR39473">
    <property type="match status" value="1"/>
</dbReference>
<dbReference type="SUPFAM" id="SSF109854">
    <property type="entry name" value="DinB/YfiT-like putative metalloenzymes"/>
    <property type="match status" value="1"/>
</dbReference>
<dbReference type="Proteomes" id="UP000027219">
    <property type="component" value="Unassembled WGS sequence"/>
</dbReference>
<evidence type="ECO:0000313" key="1">
    <source>
        <dbReference type="EMBL" id="KDN26668.1"/>
    </source>
</evidence>
<dbReference type="STRING" id="212667.VFDL14_13400"/>
<organism evidence="1 2">
    <name type="scientific">Vibrio fortis</name>
    <dbReference type="NCBI Taxonomy" id="212667"/>
    <lineage>
        <taxon>Bacteria</taxon>
        <taxon>Pseudomonadati</taxon>
        <taxon>Pseudomonadota</taxon>
        <taxon>Gammaproteobacteria</taxon>
        <taxon>Vibrionales</taxon>
        <taxon>Vibrionaceae</taxon>
        <taxon>Vibrio</taxon>
    </lineage>
</organism>
<dbReference type="AlphaFoldDB" id="A0A066UR89"/>
<protein>
    <recommendedName>
        <fullName evidence="3">DinB family protein</fullName>
    </recommendedName>
</protein>
<dbReference type="InterPro" id="IPR034660">
    <property type="entry name" value="DinB/YfiT-like"/>
</dbReference>
<dbReference type="RefSeq" id="WP_032553307.1">
    <property type="nucleotide sequence ID" value="NZ_JFFR01000031.1"/>
</dbReference>
<gene>
    <name evidence="1" type="ORF">VFDL14_13400</name>
</gene>
<evidence type="ECO:0008006" key="3">
    <source>
        <dbReference type="Google" id="ProtNLM"/>
    </source>
</evidence>
<dbReference type="OrthoDB" id="1162179at2"/>
<sequence>MNPIAQPSAFTSVSPSIQGAVEILNQGRDFLLTISDSDYLTRAKPHVSSSIGEHTRHTLDLFHALILKEKAIIDYNTRRRGHPVEFDRSIALKEIQYVINWLERLDHDDLEAPITIQTEVSMDAQVFANLPSTLEREITFAALHANHHYAMIKVITTFLDVETCNTFGYAPTTSSYLREQ</sequence>
<keyword evidence="2" id="KW-1185">Reference proteome</keyword>
<evidence type="ECO:0000313" key="2">
    <source>
        <dbReference type="Proteomes" id="UP000027219"/>
    </source>
</evidence>
<comment type="caution">
    <text evidence="1">The sequence shown here is derived from an EMBL/GenBank/DDBJ whole genome shotgun (WGS) entry which is preliminary data.</text>
</comment>
<dbReference type="PANTHER" id="PTHR39473:SF1">
    <property type="entry name" value="DINB-LIKE DOMAIN-CONTAINING PROTEIN"/>
    <property type="match status" value="1"/>
</dbReference>
<proteinExistence type="predicted"/>
<accession>A0A066UR89</accession>